<keyword evidence="4" id="KW-0968">Cytoplasmic vesicle</keyword>
<feature type="repeat" description="WD" evidence="5">
    <location>
        <begin position="19"/>
        <end position="51"/>
    </location>
</feature>
<comment type="subcellular location">
    <subcellularLocation>
        <location evidence="1">Cytoplasmic vesicle membrane</location>
    </subcellularLocation>
</comment>
<keyword evidence="7" id="KW-1185">Reference proteome</keyword>
<name>A0A2P5CLS2_PARAD</name>
<dbReference type="PROSITE" id="PS00678">
    <property type="entry name" value="WD_REPEATS_1"/>
    <property type="match status" value="1"/>
</dbReference>
<dbReference type="EMBL" id="JXTB01000117">
    <property type="protein sequence ID" value="PON61998.1"/>
    <property type="molecule type" value="Genomic_DNA"/>
</dbReference>
<proteinExistence type="predicted"/>
<dbReference type="GO" id="GO:0006886">
    <property type="term" value="P:intracellular protein transport"/>
    <property type="evidence" value="ECO:0007669"/>
    <property type="project" value="TreeGrafter"/>
</dbReference>
<dbReference type="InterPro" id="IPR001680">
    <property type="entry name" value="WD40_rpt"/>
</dbReference>
<keyword evidence="2 5" id="KW-0853">WD repeat</keyword>
<dbReference type="InterPro" id="IPR036322">
    <property type="entry name" value="WD40_repeat_dom_sf"/>
</dbReference>
<dbReference type="Proteomes" id="UP000237105">
    <property type="component" value="Unassembled WGS sequence"/>
</dbReference>
<dbReference type="GO" id="GO:0006890">
    <property type="term" value="P:retrograde vesicle-mediated transport, Golgi to endoplasmic reticulum"/>
    <property type="evidence" value="ECO:0007669"/>
    <property type="project" value="TreeGrafter"/>
</dbReference>
<dbReference type="GO" id="GO:0006891">
    <property type="term" value="P:intra-Golgi vesicle-mediated transport"/>
    <property type="evidence" value="ECO:0007669"/>
    <property type="project" value="TreeGrafter"/>
</dbReference>
<feature type="repeat" description="WD" evidence="5">
    <location>
        <begin position="105"/>
        <end position="139"/>
    </location>
</feature>
<organism evidence="6 7">
    <name type="scientific">Parasponia andersonii</name>
    <name type="common">Sponia andersonii</name>
    <dbReference type="NCBI Taxonomy" id="3476"/>
    <lineage>
        <taxon>Eukaryota</taxon>
        <taxon>Viridiplantae</taxon>
        <taxon>Streptophyta</taxon>
        <taxon>Embryophyta</taxon>
        <taxon>Tracheophyta</taxon>
        <taxon>Spermatophyta</taxon>
        <taxon>Magnoliopsida</taxon>
        <taxon>eudicotyledons</taxon>
        <taxon>Gunneridae</taxon>
        <taxon>Pentapetalae</taxon>
        <taxon>rosids</taxon>
        <taxon>fabids</taxon>
        <taxon>Rosales</taxon>
        <taxon>Cannabaceae</taxon>
        <taxon>Parasponia</taxon>
    </lineage>
</organism>
<dbReference type="SMART" id="SM00320">
    <property type="entry name" value="WD40"/>
    <property type="match status" value="4"/>
</dbReference>
<reference evidence="7" key="1">
    <citation type="submission" date="2016-06" db="EMBL/GenBank/DDBJ databases">
        <title>Parallel loss of symbiosis genes in relatives of nitrogen-fixing non-legume Parasponia.</title>
        <authorList>
            <person name="Van Velzen R."/>
            <person name="Holmer R."/>
            <person name="Bu F."/>
            <person name="Rutten L."/>
            <person name="Van Zeijl A."/>
            <person name="Liu W."/>
            <person name="Santuari L."/>
            <person name="Cao Q."/>
            <person name="Sharma T."/>
            <person name="Shen D."/>
            <person name="Roswanjaya Y."/>
            <person name="Wardhani T."/>
            <person name="Kalhor M.S."/>
            <person name="Jansen J."/>
            <person name="Van den Hoogen J."/>
            <person name="Gungor B."/>
            <person name="Hartog M."/>
            <person name="Hontelez J."/>
            <person name="Verver J."/>
            <person name="Yang W.-C."/>
            <person name="Schijlen E."/>
            <person name="Repin R."/>
            <person name="Schilthuizen M."/>
            <person name="Schranz E."/>
            <person name="Heidstra R."/>
            <person name="Miyata K."/>
            <person name="Fedorova E."/>
            <person name="Kohlen W."/>
            <person name="Bisseling T."/>
            <person name="Smit S."/>
            <person name="Geurts R."/>
        </authorList>
    </citation>
    <scope>NUCLEOTIDE SEQUENCE [LARGE SCALE GENOMIC DNA]</scope>
    <source>
        <strain evidence="7">cv. WU1-14</strain>
    </source>
</reference>
<dbReference type="OrthoDB" id="10261470at2759"/>
<comment type="caution">
    <text evidence="6">The sequence shown here is derived from an EMBL/GenBank/DDBJ whole genome shotgun (WGS) entry which is preliminary data.</text>
</comment>
<evidence type="ECO:0000256" key="2">
    <source>
        <dbReference type="ARBA" id="ARBA00022574"/>
    </source>
</evidence>
<dbReference type="PRINTS" id="PR00320">
    <property type="entry name" value="GPROTEINBRPT"/>
</dbReference>
<evidence type="ECO:0000313" key="7">
    <source>
        <dbReference type="Proteomes" id="UP000237105"/>
    </source>
</evidence>
<gene>
    <name evidence="6" type="ORF">PanWU01x14_142000</name>
</gene>
<evidence type="ECO:0000256" key="3">
    <source>
        <dbReference type="ARBA" id="ARBA00022737"/>
    </source>
</evidence>
<dbReference type="GO" id="GO:0006888">
    <property type="term" value="P:endoplasmic reticulum to Golgi vesicle-mediated transport"/>
    <property type="evidence" value="ECO:0007669"/>
    <property type="project" value="TreeGrafter"/>
</dbReference>
<dbReference type="GO" id="GO:0030126">
    <property type="term" value="C:COPI vesicle coat"/>
    <property type="evidence" value="ECO:0007669"/>
    <property type="project" value="TreeGrafter"/>
</dbReference>
<dbReference type="PANTHER" id="PTHR19876">
    <property type="entry name" value="COATOMER"/>
    <property type="match status" value="1"/>
</dbReference>
<dbReference type="STRING" id="3476.A0A2P5CLS2"/>
<evidence type="ECO:0000256" key="4">
    <source>
        <dbReference type="ARBA" id="ARBA00023329"/>
    </source>
</evidence>
<evidence type="ECO:0000256" key="5">
    <source>
        <dbReference type="PROSITE-ProRule" id="PRU00221"/>
    </source>
</evidence>
<evidence type="ECO:0000313" key="6">
    <source>
        <dbReference type="EMBL" id="PON61998.1"/>
    </source>
</evidence>
<dbReference type="InterPro" id="IPR050844">
    <property type="entry name" value="Coatomer_complex_subunit"/>
</dbReference>
<accession>A0A2P5CLS2</accession>
<dbReference type="InterPro" id="IPR015943">
    <property type="entry name" value="WD40/YVTN_repeat-like_dom_sf"/>
</dbReference>
<dbReference type="Gene3D" id="2.130.10.10">
    <property type="entry name" value="YVTN repeat-like/Quinoprotein amine dehydrogenase"/>
    <property type="match status" value="1"/>
</dbReference>
<feature type="repeat" description="WD" evidence="5">
    <location>
        <begin position="173"/>
        <end position="208"/>
    </location>
</feature>
<sequence>MRKVIQLWDYRMGTLIDQFEHHHGPVRGVHFHRSQPLFVSGGDDHKIKVWNYMLRRCMFTLVGHFGKIRTVQFHYKYPWIVSTSDDHSIRIWNWEEESRGCICVLTGHTSSVMSASFHSFMELILSASSDKIIRVWDIRVLVSKTKARTDTWLSPTERYYLESATDASLKFVIRGHRRGVNWAAFHSSLTKIIVSGADDHHVKIWRMNDSPFECEYWCWNIESESHYSEL</sequence>
<dbReference type="PROSITE" id="PS50082">
    <property type="entry name" value="WD_REPEATS_2"/>
    <property type="match status" value="4"/>
</dbReference>
<dbReference type="SUPFAM" id="SSF50978">
    <property type="entry name" value="WD40 repeat-like"/>
    <property type="match status" value="1"/>
</dbReference>
<dbReference type="InterPro" id="IPR020472">
    <property type="entry name" value="WD40_PAC1"/>
</dbReference>
<dbReference type="InterPro" id="IPR019775">
    <property type="entry name" value="WD40_repeat_CS"/>
</dbReference>
<protein>
    <submittedName>
        <fullName evidence="6">Guanine nucleotide-binding protein, beta subunit</fullName>
    </submittedName>
</protein>
<evidence type="ECO:0000256" key="1">
    <source>
        <dbReference type="ARBA" id="ARBA00004156"/>
    </source>
</evidence>
<dbReference type="AlphaFoldDB" id="A0A2P5CLS2"/>
<dbReference type="PROSITE" id="PS50294">
    <property type="entry name" value="WD_REPEATS_REGION"/>
    <property type="match status" value="4"/>
</dbReference>
<dbReference type="PANTHER" id="PTHR19876:SF1">
    <property type="entry name" value="COATOMER SUBUNIT ALPHA"/>
    <property type="match status" value="1"/>
</dbReference>
<feature type="repeat" description="WD" evidence="5">
    <location>
        <begin position="61"/>
        <end position="93"/>
    </location>
</feature>
<keyword evidence="3" id="KW-0677">Repeat</keyword>
<dbReference type="Pfam" id="PF00400">
    <property type="entry name" value="WD40"/>
    <property type="match status" value="4"/>
</dbReference>